<organism evidence="3 5">
    <name type="scientific">Photinus pyralis</name>
    <name type="common">Common eastern firefly</name>
    <name type="synonym">Lampyris pyralis</name>
    <dbReference type="NCBI Taxonomy" id="7054"/>
    <lineage>
        <taxon>Eukaryota</taxon>
        <taxon>Metazoa</taxon>
        <taxon>Ecdysozoa</taxon>
        <taxon>Arthropoda</taxon>
        <taxon>Hexapoda</taxon>
        <taxon>Insecta</taxon>
        <taxon>Pterygota</taxon>
        <taxon>Neoptera</taxon>
        <taxon>Endopterygota</taxon>
        <taxon>Coleoptera</taxon>
        <taxon>Polyphaga</taxon>
        <taxon>Elateriformia</taxon>
        <taxon>Elateroidea</taxon>
        <taxon>Lampyridae</taxon>
        <taxon>Lampyrinae</taxon>
        <taxon>Photinus</taxon>
    </lineage>
</organism>
<keyword evidence="5" id="KW-1185">Reference proteome</keyword>
<dbReference type="EMBL" id="VVIM01001249">
    <property type="protein sequence ID" value="KAB0790449.1"/>
    <property type="molecule type" value="Genomic_DNA"/>
</dbReference>
<dbReference type="AlphaFoldDB" id="A0A5N3ZZH8"/>
<proteinExistence type="predicted"/>
<reference evidence="3" key="2">
    <citation type="submission" date="2019-08" db="EMBL/GenBank/DDBJ databases">
        <authorList>
            <consortium name="Photinus pyralis genome working group"/>
            <person name="Fallon T.R."/>
            <person name="Sander Lower S.E."/>
            <person name="Weng J.-K."/>
        </authorList>
    </citation>
    <scope>NUCLEOTIDE SEQUENCE</scope>
    <source>
        <strain evidence="3">1611_PpyrPB1</strain>
        <tissue evidence="3">Whole body</tissue>
    </source>
</reference>
<evidence type="ECO:0000313" key="3">
    <source>
        <dbReference type="EMBL" id="KAB0790449.1"/>
    </source>
</evidence>
<dbReference type="OrthoDB" id="6782874at2759"/>
<sequence length="219" mass="21370">MYFKVVFVCCFAFSSAKAGFLNIGPNVGNLGNNGHPNGDASGGSFGFQQQVPLTLTPGPIPQSSAAPAPHAAAVISTSFSAPTSQQSPQSYPSGPAATSSSYRQQHVNSVPATITTHGVATSFVAVPSHGFFGNNAGGNANSNANAGSSGSNNGLNNNGLNNGGSSAGSYGYGGYGYSFSSAGGNAGGNSGNSQGNNAGGYLFGYSGNGASGNNNGFSG</sequence>
<feature type="signal peptide" evidence="2">
    <location>
        <begin position="1"/>
        <end position="18"/>
    </location>
</feature>
<accession>A0A5N3ZZH8</accession>
<feature type="chain" id="PRO_5036147742" evidence="2">
    <location>
        <begin position="19"/>
        <end position="219"/>
    </location>
</feature>
<evidence type="ECO:0000256" key="2">
    <source>
        <dbReference type="SAM" id="SignalP"/>
    </source>
</evidence>
<keyword evidence="2" id="KW-0732">Signal</keyword>
<comment type="caution">
    <text evidence="3">The sequence shown here is derived from an EMBL/GenBank/DDBJ whole genome shotgun (WGS) entry which is preliminary data.</text>
</comment>
<dbReference type="Proteomes" id="UP000327044">
    <property type="component" value="Unassembled WGS sequence"/>
</dbReference>
<protein>
    <submittedName>
        <fullName evidence="3">Uncharacterized protein</fullName>
    </submittedName>
</protein>
<feature type="region of interest" description="Disordered" evidence="1">
    <location>
        <begin position="79"/>
        <end position="104"/>
    </location>
</feature>
<dbReference type="InParanoid" id="A0A5N3ZZH8"/>
<gene>
    <name evidence="4" type="ORF">PPYR_12202</name>
    <name evidence="3" type="ORF">PPYR_15138</name>
</gene>
<reference evidence="3 5" key="1">
    <citation type="journal article" date="2018" name="Elife">
        <title>Firefly genomes illuminate parallel origins of bioluminescence in beetles.</title>
        <authorList>
            <person name="Fallon T.R."/>
            <person name="Lower S.E."/>
            <person name="Chang C.H."/>
            <person name="Bessho-Uehara M."/>
            <person name="Martin G.J."/>
            <person name="Bewick A.J."/>
            <person name="Behringer M."/>
            <person name="Debat H.J."/>
            <person name="Wong I."/>
            <person name="Day J.C."/>
            <person name="Suvorov A."/>
            <person name="Silva C.J."/>
            <person name="Stanger-Hall K.F."/>
            <person name="Hall D.W."/>
            <person name="Schmitz R.J."/>
            <person name="Nelson D.R."/>
            <person name="Lewis S.M."/>
            <person name="Shigenobu S."/>
            <person name="Bybee S.M."/>
            <person name="Larracuente A.M."/>
            <person name="Oba Y."/>
            <person name="Weng J.K."/>
        </authorList>
    </citation>
    <scope>NUCLEOTIDE SEQUENCE [LARGE SCALE GENOMIC DNA]</scope>
    <source>
        <strain evidence="3">1611_PpyrPB1</strain>
        <tissue evidence="3">Whole body</tissue>
    </source>
</reference>
<dbReference type="EMBL" id="VVIM01000008">
    <property type="protein sequence ID" value="KAB0795363.1"/>
    <property type="molecule type" value="Genomic_DNA"/>
</dbReference>
<name>A0A5N3ZZH8_PHOPY</name>
<evidence type="ECO:0000256" key="1">
    <source>
        <dbReference type="SAM" id="MobiDB-lite"/>
    </source>
</evidence>
<feature type="compositionally biased region" description="Low complexity" evidence="1">
    <location>
        <begin position="79"/>
        <end position="97"/>
    </location>
</feature>
<evidence type="ECO:0000313" key="5">
    <source>
        <dbReference type="Proteomes" id="UP000327044"/>
    </source>
</evidence>
<evidence type="ECO:0000313" key="4">
    <source>
        <dbReference type="EMBL" id="KAB0795363.1"/>
    </source>
</evidence>